<dbReference type="InterPro" id="IPR006121">
    <property type="entry name" value="HMA_dom"/>
</dbReference>
<dbReference type="AlphaFoldDB" id="A0ABD1ZBA9"/>
<evidence type="ECO:0000256" key="1">
    <source>
        <dbReference type="ARBA" id="ARBA00022723"/>
    </source>
</evidence>
<feature type="domain" description="HMA" evidence="2">
    <location>
        <begin position="7"/>
        <end position="74"/>
    </location>
</feature>
<dbReference type="Pfam" id="PF00403">
    <property type="entry name" value="HMA"/>
    <property type="match status" value="1"/>
</dbReference>
<gene>
    <name evidence="3" type="ORF">R1flu_012337</name>
</gene>
<evidence type="ECO:0000259" key="2">
    <source>
        <dbReference type="PROSITE" id="PS50846"/>
    </source>
</evidence>
<dbReference type="CDD" id="cd00371">
    <property type="entry name" value="HMA"/>
    <property type="match status" value="1"/>
</dbReference>
<evidence type="ECO:0000313" key="3">
    <source>
        <dbReference type="EMBL" id="KAL2644750.1"/>
    </source>
</evidence>
<sequence>MNPNNSLVKIELKVPLCCQDCEETVRVQLGELEGVKDVNVDLSIQKVIVIGYNHVKLEPSTVLNSVKKVKNRAQLWIPSRIN</sequence>
<evidence type="ECO:0000313" key="4">
    <source>
        <dbReference type="Proteomes" id="UP001605036"/>
    </source>
</evidence>
<comment type="caution">
    <text evidence="3">The sequence shown here is derived from an EMBL/GenBank/DDBJ whole genome shotgun (WGS) entry which is preliminary data.</text>
</comment>
<protein>
    <recommendedName>
        <fullName evidence="2">HMA domain-containing protein</fullName>
    </recommendedName>
</protein>
<keyword evidence="4" id="KW-1185">Reference proteome</keyword>
<dbReference type="Gene3D" id="3.30.70.100">
    <property type="match status" value="1"/>
</dbReference>
<name>A0ABD1ZBA9_9MARC</name>
<keyword evidence="1" id="KW-0479">Metal-binding</keyword>
<organism evidence="3 4">
    <name type="scientific">Riccia fluitans</name>
    <dbReference type="NCBI Taxonomy" id="41844"/>
    <lineage>
        <taxon>Eukaryota</taxon>
        <taxon>Viridiplantae</taxon>
        <taxon>Streptophyta</taxon>
        <taxon>Embryophyta</taxon>
        <taxon>Marchantiophyta</taxon>
        <taxon>Marchantiopsida</taxon>
        <taxon>Marchantiidae</taxon>
        <taxon>Marchantiales</taxon>
        <taxon>Ricciaceae</taxon>
        <taxon>Riccia</taxon>
    </lineage>
</organism>
<proteinExistence type="predicted"/>
<dbReference type="EMBL" id="JBHFFA010000002">
    <property type="protein sequence ID" value="KAL2644750.1"/>
    <property type="molecule type" value="Genomic_DNA"/>
</dbReference>
<dbReference type="PANTHER" id="PTHR22814:SF336">
    <property type="entry name" value="HEAVY METAL-ASSOCIATED ISOPRENYLATED PLANT PROTEIN 23"/>
    <property type="match status" value="1"/>
</dbReference>
<dbReference type="InterPro" id="IPR036163">
    <property type="entry name" value="HMA_dom_sf"/>
</dbReference>
<reference evidence="3 4" key="1">
    <citation type="submission" date="2024-09" db="EMBL/GenBank/DDBJ databases">
        <title>Chromosome-scale assembly of Riccia fluitans.</title>
        <authorList>
            <person name="Paukszto L."/>
            <person name="Sawicki J."/>
            <person name="Karawczyk K."/>
            <person name="Piernik-Szablinska J."/>
            <person name="Szczecinska M."/>
            <person name="Mazdziarz M."/>
        </authorList>
    </citation>
    <scope>NUCLEOTIDE SEQUENCE [LARGE SCALE GENOMIC DNA]</scope>
    <source>
        <strain evidence="3">Rf_01</strain>
        <tissue evidence="3">Aerial parts of the thallus</tissue>
    </source>
</reference>
<dbReference type="GO" id="GO:0046872">
    <property type="term" value="F:metal ion binding"/>
    <property type="evidence" value="ECO:0007669"/>
    <property type="project" value="UniProtKB-KW"/>
</dbReference>
<accession>A0ABD1ZBA9</accession>
<dbReference type="PANTHER" id="PTHR22814">
    <property type="entry name" value="COPPER TRANSPORT PROTEIN ATOX1-RELATED"/>
    <property type="match status" value="1"/>
</dbReference>
<dbReference type="SUPFAM" id="SSF55008">
    <property type="entry name" value="HMA, heavy metal-associated domain"/>
    <property type="match status" value="1"/>
</dbReference>
<dbReference type="Proteomes" id="UP001605036">
    <property type="component" value="Unassembled WGS sequence"/>
</dbReference>
<dbReference type="PROSITE" id="PS50846">
    <property type="entry name" value="HMA_2"/>
    <property type="match status" value="1"/>
</dbReference>